<dbReference type="InterPro" id="IPR014284">
    <property type="entry name" value="RNA_pol_sigma-70_dom"/>
</dbReference>
<dbReference type="Gene3D" id="1.10.1740.10">
    <property type="match status" value="1"/>
</dbReference>
<dbReference type="GO" id="GO:0006352">
    <property type="term" value="P:DNA-templated transcription initiation"/>
    <property type="evidence" value="ECO:0007669"/>
    <property type="project" value="InterPro"/>
</dbReference>
<dbReference type="InterPro" id="IPR007627">
    <property type="entry name" value="RNA_pol_sigma70_r2"/>
</dbReference>
<evidence type="ECO:0000256" key="2">
    <source>
        <dbReference type="ARBA" id="ARBA00023015"/>
    </source>
</evidence>
<evidence type="ECO:0000256" key="3">
    <source>
        <dbReference type="ARBA" id="ARBA00023082"/>
    </source>
</evidence>
<keyword evidence="8" id="KW-1185">Reference proteome</keyword>
<feature type="domain" description="RNA polymerase sigma-70 region 2" evidence="5">
    <location>
        <begin position="41"/>
        <end position="108"/>
    </location>
</feature>
<evidence type="ECO:0000313" key="8">
    <source>
        <dbReference type="Proteomes" id="UP000245880"/>
    </source>
</evidence>
<dbReference type="InterPro" id="IPR039425">
    <property type="entry name" value="RNA_pol_sigma-70-like"/>
</dbReference>
<dbReference type="Proteomes" id="UP000245880">
    <property type="component" value="Unassembled WGS sequence"/>
</dbReference>
<dbReference type="Gene3D" id="1.10.10.10">
    <property type="entry name" value="Winged helix-like DNA-binding domain superfamily/Winged helix DNA-binding domain"/>
    <property type="match status" value="1"/>
</dbReference>
<evidence type="ECO:0000259" key="6">
    <source>
        <dbReference type="Pfam" id="PF08281"/>
    </source>
</evidence>
<comment type="caution">
    <text evidence="7">The sequence shown here is derived from an EMBL/GenBank/DDBJ whole genome shotgun (WGS) entry which is preliminary data.</text>
</comment>
<dbReference type="SUPFAM" id="SSF88946">
    <property type="entry name" value="Sigma2 domain of RNA polymerase sigma factors"/>
    <property type="match status" value="1"/>
</dbReference>
<dbReference type="GO" id="GO:0003677">
    <property type="term" value="F:DNA binding"/>
    <property type="evidence" value="ECO:0007669"/>
    <property type="project" value="InterPro"/>
</dbReference>
<dbReference type="InterPro" id="IPR013325">
    <property type="entry name" value="RNA_pol_sigma_r2"/>
</dbReference>
<feature type="domain" description="RNA polymerase sigma factor 70 region 4 type 2" evidence="6">
    <location>
        <begin position="148"/>
        <end position="194"/>
    </location>
</feature>
<dbReference type="SUPFAM" id="SSF88659">
    <property type="entry name" value="Sigma3 and sigma4 domains of RNA polymerase sigma factors"/>
    <property type="match status" value="1"/>
</dbReference>
<dbReference type="PANTHER" id="PTHR43133:SF46">
    <property type="entry name" value="RNA POLYMERASE SIGMA-70 FACTOR ECF SUBFAMILY"/>
    <property type="match status" value="1"/>
</dbReference>
<dbReference type="PANTHER" id="PTHR43133">
    <property type="entry name" value="RNA POLYMERASE ECF-TYPE SIGMA FACTO"/>
    <property type="match status" value="1"/>
</dbReference>
<dbReference type="AlphaFoldDB" id="A0A316AVW8"/>
<organism evidence="7 8">
    <name type="scientific">Dyadobacter jejuensis</name>
    <dbReference type="NCBI Taxonomy" id="1082580"/>
    <lineage>
        <taxon>Bacteria</taxon>
        <taxon>Pseudomonadati</taxon>
        <taxon>Bacteroidota</taxon>
        <taxon>Cytophagia</taxon>
        <taxon>Cytophagales</taxon>
        <taxon>Spirosomataceae</taxon>
        <taxon>Dyadobacter</taxon>
    </lineage>
</organism>
<accession>A0A316AVW8</accession>
<evidence type="ECO:0000259" key="5">
    <source>
        <dbReference type="Pfam" id="PF04542"/>
    </source>
</evidence>
<proteinExistence type="inferred from homology"/>
<evidence type="ECO:0000256" key="1">
    <source>
        <dbReference type="ARBA" id="ARBA00010641"/>
    </source>
</evidence>
<sequence>MTHLGKPIKFLDNLPSQMGNDEDQALWLLVKEGDQASFGILLERYYPVLMNYGVRIKDDPEFIKDCLHDLFVEIWNRRYQLDSVHNLKSYLLASLRRRVIRESKRLRWFKEARELNDDYHFEVQFTIEHYLINNEIKHESLKKLKVNLDRLTKRQREVIYLRFYQELDYDEISKIMEINRHSAVNLIYEALKLLRKNWFLASMSVLPEFIFNMTLGSY</sequence>
<keyword evidence="4" id="KW-0804">Transcription</keyword>
<name>A0A316AVW8_9BACT</name>
<dbReference type="Pfam" id="PF04542">
    <property type="entry name" value="Sigma70_r2"/>
    <property type="match status" value="1"/>
</dbReference>
<dbReference type="InterPro" id="IPR036388">
    <property type="entry name" value="WH-like_DNA-bd_sf"/>
</dbReference>
<dbReference type="Pfam" id="PF08281">
    <property type="entry name" value="Sigma70_r4_2"/>
    <property type="match status" value="1"/>
</dbReference>
<dbReference type="CDD" id="cd06171">
    <property type="entry name" value="Sigma70_r4"/>
    <property type="match status" value="1"/>
</dbReference>
<dbReference type="NCBIfam" id="TIGR02937">
    <property type="entry name" value="sigma70-ECF"/>
    <property type="match status" value="1"/>
</dbReference>
<protein>
    <submittedName>
        <fullName evidence="7">RNA polymerase sigma factor (Sigma-70 family)</fullName>
    </submittedName>
</protein>
<dbReference type="InterPro" id="IPR013324">
    <property type="entry name" value="RNA_pol_sigma_r3/r4-like"/>
</dbReference>
<evidence type="ECO:0000313" key="7">
    <source>
        <dbReference type="EMBL" id="PWJ54267.1"/>
    </source>
</evidence>
<keyword evidence="3" id="KW-0731">Sigma factor</keyword>
<dbReference type="GO" id="GO:0016987">
    <property type="term" value="F:sigma factor activity"/>
    <property type="evidence" value="ECO:0007669"/>
    <property type="project" value="UniProtKB-KW"/>
</dbReference>
<dbReference type="EMBL" id="QGDT01000018">
    <property type="protein sequence ID" value="PWJ54267.1"/>
    <property type="molecule type" value="Genomic_DNA"/>
</dbReference>
<reference evidence="7 8" key="1">
    <citation type="submission" date="2018-03" db="EMBL/GenBank/DDBJ databases">
        <title>Genomic Encyclopedia of Archaeal and Bacterial Type Strains, Phase II (KMG-II): from individual species to whole genera.</title>
        <authorList>
            <person name="Goeker M."/>
        </authorList>
    </citation>
    <scope>NUCLEOTIDE SEQUENCE [LARGE SCALE GENOMIC DNA]</scope>
    <source>
        <strain evidence="7 8">DSM 100346</strain>
    </source>
</reference>
<evidence type="ECO:0000256" key="4">
    <source>
        <dbReference type="ARBA" id="ARBA00023163"/>
    </source>
</evidence>
<keyword evidence="2" id="KW-0805">Transcription regulation</keyword>
<gene>
    <name evidence="7" type="ORF">CLV98_11829</name>
</gene>
<comment type="similarity">
    <text evidence="1">Belongs to the sigma-70 factor family. ECF subfamily.</text>
</comment>
<dbReference type="InterPro" id="IPR013249">
    <property type="entry name" value="RNA_pol_sigma70_r4_t2"/>
</dbReference>